<protein>
    <submittedName>
        <fullName evidence="3">Hydroxylase</fullName>
    </submittedName>
</protein>
<dbReference type="PANTHER" id="PTHR43422">
    <property type="entry name" value="THIAMINE THIAZOLE SYNTHASE"/>
    <property type="match status" value="1"/>
</dbReference>
<dbReference type="Proteomes" id="UP000018763">
    <property type="component" value="Chromosome"/>
</dbReference>
<dbReference type="Pfam" id="PF01494">
    <property type="entry name" value="FAD_binding_3"/>
    <property type="match status" value="1"/>
</dbReference>
<name>V5X9Y3_MYCNE</name>
<dbReference type="AlphaFoldDB" id="V5X9Y3"/>
<dbReference type="EMBL" id="CP006936">
    <property type="protein sequence ID" value="AHC24817.1"/>
    <property type="molecule type" value="Genomic_DNA"/>
</dbReference>
<evidence type="ECO:0000313" key="4">
    <source>
        <dbReference type="Proteomes" id="UP000018763"/>
    </source>
</evidence>
<proteinExistence type="predicted"/>
<reference evidence="3 4" key="1">
    <citation type="journal article" date="2014" name="Genome Announc.">
        <title>Complete Genome Sequence of Sterol-Transforming Mycobacterium neoaurum Strain VKM Ac-1815D.</title>
        <authorList>
            <person name="Shtratnikova V.Y."/>
            <person name="Bragin E.Y."/>
            <person name="Dovbnya D.V."/>
            <person name="Pekov Y.A."/>
            <person name="Schelkunov M.I."/>
            <person name="Strizhov N."/>
            <person name="Ivashina T.V."/>
            <person name="Ashapkin V.V."/>
            <person name="Donova M.V."/>
        </authorList>
    </citation>
    <scope>NUCLEOTIDE SEQUENCE [LARGE SCALE GENOMIC DNA]</scope>
    <source>
        <strain evidence="3 4">VKM Ac-1815D</strain>
    </source>
</reference>
<evidence type="ECO:0000256" key="1">
    <source>
        <dbReference type="SAM" id="MobiDB-lite"/>
    </source>
</evidence>
<accession>V5X9Y3</accession>
<dbReference type="GO" id="GO:0071949">
    <property type="term" value="F:FAD binding"/>
    <property type="evidence" value="ECO:0007669"/>
    <property type="project" value="InterPro"/>
</dbReference>
<sequence length="466" mass="51150">MAIVGERAVVLGGSIAGLLAARVLAEHYRSVTIVERDDLTEDPDARRGVSHFRYGRVLPPAATVLLAELFPGFEDDLAAEGVPSLRGDTLTRLHIHFGGHLLAQHRDIHRPDAATLHFPSSGLVERTIRRRVQAMGNVTILDDRLVIGLAGTDDASGITGVEVAHGRTASVLDADLVVDATGRASRTPVLLEQLGYSRPPEDDVIVKLAYASQRLQMPSDAIPERMVAFFPEPERPSMWSLVGHEKNTWTLTVGSVAGHPPPAGRPEMLAIGDGLVPDRVLAAVRAATPVGEAVHFRVPSNRWRRYDKLRRFPRGLLVIGDAICSVNPIYGQGLTLSAIEATILRDCLRYGDDDLGRRFFRACTPRLRMAWRIAVGSDLALPEVEGHRRLWVRVARPYLAAVSAAAEIDPHVAVELIKVTGMLDSPSQLMRPAFVRRVVRANRTRRGSRSEGNRDPRRTQLVQQGR</sequence>
<dbReference type="RefSeq" id="WP_019514426.1">
    <property type="nucleotide sequence ID" value="NC_023036.2"/>
</dbReference>
<keyword evidence="4" id="KW-1185">Reference proteome</keyword>
<dbReference type="GeneID" id="43449739"/>
<organism evidence="3 4">
    <name type="scientific">Mycolicibacterium neoaurum VKM Ac-1815D</name>
    <dbReference type="NCBI Taxonomy" id="700508"/>
    <lineage>
        <taxon>Bacteria</taxon>
        <taxon>Bacillati</taxon>
        <taxon>Actinomycetota</taxon>
        <taxon>Actinomycetes</taxon>
        <taxon>Mycobacteriales</taxon>
        <taxon>Mycobacteriaceae</taxon>
        <taxon>Mycolicibacterium</taxon>
    </lineage>
</organism>
<feature type="region of interest" description="Disordered" evidence="1">
    <location>
        <begin position="442"/>
        <end position="466"/>
    </location>
</feature>
<dbReference type="SUPFAM" id="SSF51905">
    <property type="entry name" value="FAD/NAD(P)-binding domain"/>
    <property type="match status" value="1"/>
</dbReference>
<evidence type="ECO:0000259" key="2">
    <source>
        <dbReference type="Pfam" id="PF01494"/>
    </source>
</evidence>
<dbReference type="InterPro" id="IPR002938">
    <property type="entry name" value="FAD-bd"/>
</dbReference>
<dbReference type="InterPro" id="IPR036188">
    <property type="entry name" value="FAD/NAD-bd_sf"/>
</dbReference>
<gene>
    <name evidence="3" type="ORF">D174_09590</name>
</gene>
<dbReference type="Gene3D" id="3.50.50.60">
    <property type="entry name" value="FAD/NAD(P)-binding domain"/>
    <property type="match status" value="1"/>
</dbReference>
<feature type="domain" description="FAD-binding" evidence="2">
    <location>
        <begin position="9"/>
        <end position="344"/>
    </location>
</feature>
<feature type="compositionally biased region" description="Basic and acidic residues" evidence="1">
    <location>
        <begin position="448"/>
        <end position="458"/>
    </location>
</feature>
<dbReference type="PANTHER" id="PTHR43422:SF3">
    <property type="entry name" value="THIAMINE THIAZOLE SYNTHASE"/>
    <property type="match status" value="1"/>
</dbReference>
<evidence type="ECO:0000313" key="3">
    <source>
        <dbReference type="EMBL" id="AHC24817.1"/>
    </source>
</evidence>